<keyword evidence="2" id="KW-1133">Transmembrane helix</keyword>
<protein>
    <submittedName>
        <fullName evidence="3">Uncharacterized protein</fullName>
    </submittedName>
</protein>
<dbReference type="RefSeq" id="WP_270005174.1">
    <property type="nucleotide sequence ID" value="NZ_CAXQEU010000019.1"/>
</dbReference>
<evidence type="ECO:0000256" key="1">
    <source>
        <dbReference type="SAM" id="MobiDB-lite"/>
    </source>
</evidence>
<keyword evidence="2" id="KW-0472">Membrane</keyword>
<evidence type="ECO:0000313" key="3">
    <source>
        <dbReference type="EMBL" id="MDA0176766.1"/>
    </source>
</evidence>
<gene>
    <name evidence="3" type="ORF">OOZ35_04580</name>
</gene>
<reference evidence="3" key="1">
    <citation type="submission" date="2022-11" db="EMBL/GenBank/DDBJ databases">
        <title>Refractory cell wall polysaccharides provide important carbon source for microbial heterotrophs in the hadal ocean.</title>
        <authorList>
            <person name="Zhu X."/>
        </authorList>
    </citation>
    <scope>NUCLEOTIDE SEQUENCE</scope>
    <source>
        <strain evidence="3">MTRN7</strain>
    </source>
</reference>
<accession>A0ABT4RYY8</accession>
<dbReference type="Proteomes" id="UP001149142">
    <property type="component" value="Unassembled WGS sequence"/>
</dbReference>
<feature type="region of interest" description="Disordered" evidence="1">
    <location>
        <begin position="89"/>
        <end position="139"/>
    </location>
</feature>
<organism evidence="3 4">
    <name type="scientific">Mesoflavibacter profundi</name>
    <dbReference type="NCBI Taxonomy" id="2708110"/>
    <lineage>
        <taxon>Bacteria</taxon>
        <taxon>Pseudomonadati</taxon>
        <taxon>Bacteroidota</taxon>
        <taxon>Flavobacteriia</taxon>
        <taxon>Flavobacteriales</taxon>
        <taxon>Flavobacteriaceae</taxon>
        <taxon>Mesoflavibacter</taxon>
    </lineage>
</organism>
<evidence type="ECO:0000313" key="4">
    <source>
        <dbReference type="Proteomes" id="UP001149142"/>
    </source>
</evidence>
<keyword evidence="4" id="KW-1185">Reference proteome</keyword>
<dbReference type="EMBL" id="JAPFGC010000002">
    <property type="protein sequence ID" value="MDA0176766.1"/>
    <property type="molecule type" value="Genomic_DNA"/>
</dbReference>
<feature type="transmembrane region" description="Helical" evidence="2">
    <location>
        <begin position="44"/>
        <end position="61"/>
    </location>
</feature>
<evidence type="ECO:0000256" key="2">
    <source>
        <dbReference type="SAM" id="Phobius"/>
    </source>
</evidence>
<feature type="compositionally biased region" description="Polar residues" evidence="1">
    <location>
        <begin position="117"/>
        <end position="139"/>
    </location>
</feature>
<proteinExistence type="predicted"/>
<feature type="compositionally biased region" description="Basic and acidic residues" evidence="1">
    <location>
        <begin position="104"/>
        <end position="116"/>
    </location>
</feature>
<sequence>MEPNNIDQLIKQHLKDKEVVPSIQAREKLSELIDTSKQSNRNKLWFRLSIAASLIIGLFIFKEYVFNQTTSINPKVDSQDVIIVDQQPKPTFDKELTPKNNDNQNKENINKTEKTSITRNKVKSSKQSQIAYSKTETNQNETIKTKTDNNIVLNGLEYVKIDEDTLSIKPKTDTKNTSINTYITPNALLASLDDNQNTTIEDTLKLKPTNSNYVNSDRLLLNTEKQLFFDESKGTLQKISKHYKSIKTAVVNRNNN</sequence>
<name>A0ABT4RYY8_9FLAO</name>
<comment type="caution">
    <text evidence="3">The sequence shown here is derived from an EMBL/GenBank/DDBJ whole genome shotgun (WGS) entry which is preliminary data.</text>
</comment>
<keyword evidence="2" id="KW-0812">Transmembrane</keyword>